<dbReference type="GO" id="GO:0005737">
    <property type="term" value="C:cytoplasm"/>
    <property type="evidence" value="ECO:0007669"/>
    <property type="project" value="UniProtKB-ARBA"/>
</dbReference>
<evidence type="ECO:0000259" key="5">
    <source>
        <dbReference type="Pfam" id="PF20772"/>
    </source>
</evidence>
<reference evidence="6 7" key="1">
    <citation type="submission" date="2017-09" db="EMBL/GenBank/DDBJ databases">
        <title>Depth-based differentiation of microbial function through sediment-hosted aquifers and enrichment of novel symbionts in the deep terrestrial subsurface.</title>
        <authorList>
            <person name="Probst A.J."/>
            <person name="Ladd B."/>
            <person name="Jarett J.K."/>
            <person name="Geller-Mcgrath D.E."/>
            <person name="Sieber C.M."/>
            <person name="Emerson J.B."/>
            <person name="Anantharaman K."/>
            <person name="Thomas B.C."/>
            <person name="Malmstrom R."/>
            <person name="Stieglmeier M."/>
            <person name="Klingl A."/>
            <person name="Woyke T."/>
            <person name="Ryan C.M."/>
            <person name="Banfield J.F."/>
        </authorList>
    </citation>
    <scope>NUCLEOTIDE SEQUENCE [LARGE SCALE GENOMIC DNA]</scope>
    <source>
        <strain evidence="6">CG22_combo_CG10-13_8_21_14_all_36_13</strain>
    </source>
</reference>
<keyword evidence="3" id="KW-0804">Transcription</keyword>
<evidence type="ECO:0000313" key="6">
    <source>
        <dbReference type="EMBL" id="PIP87437.1"/>
    </source>
</evidence>
<dbReference type="Gene3D" id="1.10.10.200">
    <property type="match status" value="1"/>
</dbReference>
<feature type="domain" description="TACO1/YebC-like N-terminal" evidence="5">
    <location>
        <begin position="5"/>
        <end position="74"/>
    </location>
</feature>
<evidence type="ECO:0000256" key="1">
    <source>
        <dbReference type="ARBA" id="ARBA00008724"/>
    </source>
</evidence>
<protein>
    <submittedName>
        <fullName evidence="6">YebC/PmpR family DNA-binding transcriptional regulator</fullName>
    </submittedName>
</protein>
<keyword evidence="6" id="KW-0238">DNA-binding</keyword>
<proteinExistence type="inferred from homology"/>
<dbReference type="InterPro" id="IPR048300">
    <property type="entry name" value="TACO1_YebC-like_2nd/3rd_dom"/>
</dbReference>
<dbReference type="EMBL" id="PCTT01000003">
    <property type="protein sequence ID" value="PIP87437.1"/>
    <property type="molecule type" value="Genomic_DNA"/>
</dbReference>
<dbReference type="Pfam" id="PF20772">
    <property type="entry name" value="TACO1_YebC_N"/>
    <property type="match status" value="1"/>
</dbReference>
<dbReference type="AlphaFoldDB" id="A0A2H0DZ33"/>
<dbReference type="InterPro" id="IPR002876">
    <property type="entry name" value="Transcrip_reg_TACO1-like"/>
</dbReference>
<evidence type="ECO:0000256" key="2">
    <source>
        <dbReference type="ARBA" id="ARBA00023015"/>
    </source>
</evidence>
<evidence type="ECO:0000313" key="7">
    <source>
        <dbReference type="Proteomes" id="UP000231143"/>
    </source>
</evidence>
<dbReference type="FunFam" id="1.10.10.200:FF:000002">
    <property type="entry name" value="Probable transcriptional regulatory protein CLM62_37755"/>
    <property type="match status" value="1"/>
</dbReference>
<dbReference type="Pfam" id="PF01709">
    <property type="entry name" value="Transcrip_reg"/>
    <property type="match status" value="1"/>
</dbReference>
<dbReference type="InterPro" id="IPR026564">
    <property type="entry name" value="Transcrip_reg_TACO1-like_dom3"/>
</dbReference>
<dbReference type="PANTHER" id="PTHR12532:SF0">
    <property type="entry name" value="TRANSLATIONAL ACTIVATOR OF CYTOCHROME C OXIDASE 1"/>
    <property type="match status" value="1"/>
</dbReference>
<dbReference type="InterPro" id="IPR017856">
    <property type="entry name" value="Integrase-like_N"/>
</dbReference>
<organism evidence="6 7">
    <name type="scientific">Candidatus Campbellbacteria bacterium CG22_combo_CG10-13_8_21_14_all_36_13</name>
    <dbReference type="NCBI Taxonomy" id="1974529"/>
    <lineage>
        <taxon>Bacteria</taxon>
        <taxon>Candidatus Campbelliibacteriota</taxon>
    </lineage>
</organism>
<dbReference type="GO" id="GO:0003677">
    <property type="term" value="F:DNA binding"/>
    <property type="evidence" value="ECO:0007669"/>
    <property type="project" value="UniProtKB-KW"/>
</dbReference>
<dbReference type="Gene3D" id="3.30.70.980">
    <property type="match status" value="2"/>
</dbReference>
<dbReference type="InterPro" id="IPR029072">
    <property type="entry name" value="YebC-like"/>
</dbReference>
<name>A0A2H0DZ33_9BACT</name>
<accession>A0A2H0DZ33</accession>
<dbReference type="PANTHER" id="PTHR12532">
    <property type="entry name" value="TRANSLATIONAL ACTIVATOR OF CYTOCHROME C OXIDASE 1"/>
    <property type="match status" value="1"/>
</dbReference>
<evidence type="ECO:0000259" key="4">
    <source>
        <dbReference type="Pfam" id="PF01709"/>
    </source>
</evidence>
<gene>
    <name evidence="6" type="ORF">COW81_00180</name>
</gene>
<dbReference type="InterPro" id="IPR049083">
    <property type="entry name" value="TACO1_YebC_N"/>
</dbReference>
<evidence type="ECO:0000256" key="3">
    <source>
        <dbReference type="ARBA" id="ARBA00023163"/>
    </source>
</evidence>
<feature type="domain" description="TACO1/YebC-like second and third" evidence="4">
    <location>
        <begin position="80"/>
        <end position="136"/>
    </location>
</feature>
<keyword evidence="2" id="KW-0805">Transcription regulation</keyword>
<sequence>MSGHNKWSKIKHKKEATDAQKSRVFSRLVKLIQVESKRAGGNTNDPGLRAVIEKAKKENMPKDNIDRAVKKGAGADSANLESITYEAYGPGGVAIIIETLTDNRNRAAAEVRHILSKNNCELAAQGSALWAFNRVGGAWEATTTTTVDGSFADNLNTLIEQLEECEDVQEVFTNASSE</sequence>
<comment type="similarity">
    <text evidence="1">Belongs to the TACO1 family.</text>
</comment>
<dbReference type="SUPFAM" id="SSF75625">
    <property type="entry name" value="YebC-like"/>
    <property type="match status" value="1"/>
</dbReference>
<comment type="caution">
    <text evidence="6">The sequence shown here is derived from an EMBL/GenBank/DDBJ whole genome shotgun (WGS) entry which is preliminary data.</text>
</comment>
<dbReference type="Proteomes" id="UP000231143">
    <property type="component" value="Unassembled WGS sequence"/>
</dbReference>